<evidence type="ECO:0000256" key="6">
    <source>
        <dbReference type="ARBA" id="ARBA00022801"/>
    </source>
</evidence>
<keyword evidence="4 9" id="KW-0479">Metal-binding</keyword>
<evidence type="ECO:0000256" key="2">
    <source>
        <dbReference type="ARBA" id="ARBA00009959"/>
    </source>
</evidence>
<name>A0A1X9SLE0_9BACT</name>
<proteinExistence type="inferred from homology"/>
<gene>
    <name evidence="9 10" type="primary">cas2</name>
    <name evidence="10" type="ORF">CLAN_0270</name>
</gene>
<evidence type="ECO:0000313" key="11">
    <source>
        <dbReference type="Proteomes" id="UP000202031"/>
    </source>
</evidence>
<dbReference type="GO" id="GO:0004521">
    <property type="term" value="F:RNA endonuclease activity"/>
    <property type="evidence" value="ECO:0007669"/>
    <property type="project" value="InterPro"/>
</dbReference>
<dbReference type="InterPro" id="IPR019199">
    <property type="entry name" value="Virulence_VapD/CRISPR_Cas2"/>
</dbReference>
<dbReference type="GO" id="GO:0051607">
    <property type="term" value="P:defense response to virus"/>
    <property type="evidence" value="ECO:0007669"/>
    <property type="project" value="UniProtKB-UniRule"/>
</dbReference>
<dbReference type="Pfam" id="PF09827">
    <property type="entry name" value="CRISPR_Cas2"/>
    <property type="match status" value="1"/>
</dbReference>
<keyword evidence="8 9" id="KW-0051">Antiviral defense</keyword>
<dbReference type="HAMAP" id="MF_01471">
    <property type="entry name" value="Cas2"/>
    <property type="match status" value="1"/>
</dbReference>
<dbReference type="InterPro" id="IPR021127">
    <property type="entry name" value="CRISPR_associated_Cas2"/>
</dbReference>
<keyword evidence="7 9" id="KW-0460">Magnesium</keyword>
<protein>
    <recommendedName>
        <fullName evidence="9">CRISPR-associated endoribonuclease Cas2</fullName>
        <ecNumber evidence="9">3.1.-.-</ecNumber>
    </recommendedName>
</protein>
<evidence type="ECO:0000256" key="7">
    <source>
        <dbReference type="ARBA" id="ARBA00022842"/>
    </source>
</evidence>
<comment type="cofactor">
    <cofactor evidence="1 9">
        <name>Mg(2+)</name>
        <dbReference type="ChEBI" id="CHEBI:18420"/>
    </cofactor>
</comment>
<dbReference type="GO" id="GO:0043571">
    <property type="term" value="P:maintenance of CRISPR repeat elements"/>
    <property type="evidence" value="ECO:0007669"/>
    <property type="project" value="UniProtKB-UniRule"/>
</dbReference>
<dbReference type="CDD" id="cd09725">
    <property type="entry name" value="Cas2_I_II_III"/>
    <property type="match status" value="1"/>
</dbReference>
<evidence type="ECO:0000256" key="9">
    <source>
        <dbReference type="HAMAP-Rule" id="MF_01471"/>
    </source>
</evidence>
<evidence type="ECO:0000256" key="4">
    <source>
        <dbReference type="ARBA" id="ARBA00022723"/>
    </source>
</evidence>
<evidence type="ECO:0000313" key="10">
    <source>
        <dbReference type="EMBL" id="ARQ97040.1"/>
    </source>
</evidence>
<dbReference type="EMBL" id="CP015578">
    <property type="protein sequence ID" value="ARQ97040.1"/>
    <property type="molecule type" value="Genomic_DNA"/>
</dbReference>
<dbReference type="Proteomes" id="UP000202031">
    <property type="component" value="Chromosome"/>
</dbReference>
<reference evidence="11" key="2">
    <citation type="journal article" date="2017" name="Genome Biol. Evol.">
        <title>Comparative genomic analysis identifies a Campylobacter clade deficient in selenium metabolism.</title>
        <authorList>
            <person name="Miller W.G."/>
            <person name="Yee E."/>
            <person name="Lopes B.S."/>
            <person name="Chapman M.H."/>
            <person name="Huynh S."/>
            <person name="Bono J.L."/>
            <person name="Parker C.T."/>
            <person name="Strachan N.J.C."/>
            <person name="Forbes K.J."/>
        </authorList>
    </citation>
    <scope>NUCLEOTIDE SEQUENCE [LARGE SCALE GENOMIC DNA]</scope>
    <source>
        <strain evidence="11">NCTC 13004</strain>
    </source>
</reference>
<evidence type="ECO:0000256" key="8">
    <source>
        <dbReference type="ARBA" id="ARBA00023118"/>
    </source>
</evidence>
<comment type="function">
    <text evidence="9">CRISPR (clustered regularly interspaced short palindromic repeat), is an adaptive immune system that provides protection against mobile genetic elements (viruses, transposable elements and conjugative plasmids). CRISPR clusters contain sequences complementary to antecedent mobile elements and target invading nucleic acids. CRISPR clusters are transcribed and processed into CRISPR RNA (crRNA). Functions as a ssRNA-specific endoribonuclease. Involved in the integration of spacer DNA into the CRISPR cassette.</text>
</comment>
<comment type="similarity">
    <text evidence="2 9">Belongs to the CRISPR-associated endoribonuclease Cas2 protein family.</text>
</comment>
<evidence type="ECO:0000256" key="1">
    <source>
        <dbReference type="ARBA" id="ARBA00001946"/>
    </source>
</evidence>
<keyword evidence="5 9" id="KW-0255">Endonuclease</keyword>
<dbReference type="NCBIfam" id="TIGR01573">
    <property type="entry name" value="cas2"/>
    <property type="match status" value="1"/>
</dbReference>
<dbReference type="RefSeq" id="WP_141080632.1">
    <property type="nucleotide sequence ID" value="NZ_CP015578.1"/>
</dbReference>
<evidence type="ECO:0000256" key="3">
    <source>
        <dbReference type="ARBA" id="ARBA00022722"/>
    </source>
</evidence>
<organism evidence="10 11">
    <name type="scientific">Campylobacter lanienae NCTC 13004</name>
    <dbReference type="NCBI Taxonomy" id="1031753"/>
    <lineage>
        <taxon>Bacteria</taxon>
        <taxon>Pseudomonadati</taxon>
        <taxon>Campylobacterota</taxon>
        <taxon>Epsilonproteobacteria</taxon>
        <taxon>Campylobacterales</taxon>
        <taxon>Campylobacteraceae</taxon>
        <taxon>Campylobacter</taxon>
    </lineage>
</organism>
<evidence type="ECO:0000256" key="5">
    <source>
        <dbReference type="ARBA" id="ARBA00022759"/>
    </source>
</evidence>
<dbReference type="EC" id="3.1.-.-" evidence="9"/>
<dbReference type="PANTHER" id="PTHR34405">
    <property type="entry name" value="CRISPR-ASSOCIATED ENDORIBONUCLEASE CAS2"/>
    <property type="match status" value="1"/>
</dbReference>
<keyword evidence="3 9" id="KW-0540">Nuclease</keyword>
<dbReference type="KEGG" id="clx:CLAN_0270"/>
<keyword evidence="6 9" id="KW-0378">Hydrolase</keyword>
<dbReference type="GO" id="GO:0046872">
    <property type="term" value="F:metal ion binding"/>
    <property type="evidence" value="ECO:0007669"/>
    <property type="project" value="UniProtKB-UniRule"/>
</dbReference>
<dbReference type="GeneID" id="46920742"/>
<feature type="binding site" evidence="9">
    <location>
        <position position="8"/>
    </location>
    <ligand>
        <name>Mg(2+)</name>
        <dbReference type="ChEBI" id="CHEBI:18420"/>
        <note>catalytic</note>
    </ligand>
</feature>
<accession>A0A1X9SLE0</accession>
<dbReference type="SUPFAM" id="SSF143430">
    <property type="entry name" value="TTP0101/SSO1404-like"/>
    <property type="match status" value="1"/>
</dbReference>
<dbReference type="PANTHER" id="PTHR34405:SF3">
    <property type="entry name" value="CRISPR-ASSOCIATED ENDORIBONUCLEASE CAS2 3"/>
    <property type="match status" value="1"/>
</dbReference>
<dbReference type="GO" id="GO:0016787">
    <property type="term" value="F:hydrolase activity"/>
    <property type="evidence" value="ECO:0007669"/>
    <property type="project" value="UniProtKB-KW"/>
</dbReference>
<comment type="subunit">
    <text evidence="9">Homodimer, forms a heterotetramer with a Cas1 homodimer.</text>
</comment>
<dbReference type="AlphaFoldDB" id="A0A1X9SLE0"/>
<sequence length="89" mass="10641">MDYLIAYDIEDNKNRSKVFEMLKDFGLRAVQKSVFFGELSNAEKIEIKIFLSRYCDKNDKVIITKFDLKFEDLIGYEKSDFEKLEFHII</sequence>
<dbReference type="Gene3D" id="3.30.70.240">
    <property type="match status" value="1"/>
</dbReference>
<reference evidence="11" key="1">
    <citation type="journal article" date="2017" name="Genome Biol. Evol.">
        <title>Comparative Genomic Analysis Identifies a Campylobacter Clade Deficient in Selenium Metabolism.</title>
        <authorList>
            <person name="Miller W.G."/>
            <person name="Yee E."/>
            <person name="Lopes B.S."/>
            <person name="Chapman M.H."/>
            <person name="Huynh S."/>
            <person name="Bono J.L."/>
            <person name="Parker C.T."/>
            <person name="Strachan N.J.C."/>
            <person name="Forbes K.J."/>
        </authorList>
    </citation>
    <scope>NUCLEOTIDE SEQUENCE [LARGE SCALE GENOMIC DNA]</scope>
    <source>
        <strain evidence="11">NCTC 13004</strain>
    </source>
</reference>